<comment type="caution">
    <text evidence="1">The sequence shown here is derived from an EMBL/GenBank/DDBJ whole genome shotgun (WGS) entry which is preliminary data.</text>
</comment>
<dbReference type="Proteomes" id="UP000670092">
    <property type="component" value="Unassembled WGS sequence"/>
</dbReference>
<accession>A0A8H7Z6D5</accession>
<dbReference type="AlphaFoldDB" id="A0A8H7Z6D5"/>
<name>A0A8H7Z6D5_AJECA</name>
<proteinExistence type="predicted"/>
<protein>
    <submittedName>
        <fullName evidence="1">Uncharacterized protein</fullName>
    </submittedName>
</protein>
<reference evidence="1 2" key="1">
    <citation type="submission" date="2021-01" db="EMBL/GenBank/DDBJ databases">
        <title>Chromosome-level genome assembly of a human fungal pathogen reveals clustering of transcriptionally co-regulated genes.</title>
        <authorList>
            <person name="Voorhies M."/>
            <person name="Cohen S."/>
            <person name="Shea T.P."/>
            <person name="Petrus S."/>
            <person name="Munoz J.F."/>
            <person name="Poplawski S."/>
            <person name="Goldman W.E."/>
            <person name="Michael T."/>
            <person name="Cuomo C.A."/>
            <person name="Sil A."/>
            <person name="Beyhan S."/>
        </authorList>
    </citation>
    <scope>NUCLEOTIDE SEQUENCE [LARGE SCALE GENOMIC DNA]</scope>
    <source>
        <strain evidence="1 2">G184AR</strain>
    </source>
</reference>
<evidence type="ECO:0000313" key="1">
    <source>
        <dbReference type="EMBL" id="KAG5302978.1"/>
    </source>
</evidence>
<dbReference type="EMBL" id="JAEVHI010000001">
    <property type="protein sequence ID" value="KAG5302978.1"/>
    <property type="molecule type" value="Genomic_DNA"/>
</dbReference>
<organism evidence="1 2">
    <name type="scientific">Ajellomyces capsulatus</name>
    <name type="common">Darling's disease fungus</name>
    <name type="synonym">Histoplasma capsulatum</name>
    <dbReference type="NCBI Taxonomy" id="5037"/>
    <lineage>
        <taxon>Eukaryota</taxon>
        <taxon>Fungi</taxon>
        <taxon>Dikarya</taxon>
        <taxon>Ascomycota</taxon>
        <taxon>Pezizomycotina</taxon>
        <taxon>Eurotiomycetes</taxon>
        <taxon>Eurotiomycetidae</taxon>
        <taxon>Onygenales</taxon>
        <taxon>Ajellomycetaceae</taxon>
        <taxon>Histoplasma</taxon>
    </lineage>
</organism>
<sequence length="150" mass="16493">MRGIALQTAVPGVKRREITEENNRRHLGWRGPDQRLWISIVNRCKYLVPSHHPVSNEPRPRAGLEPGQDLPSGVRLVAADPGANALQNHRGMYPVPEHQVALAIIVFIDWSFVPFQPLGGLEKQLVLTVAHSQVLGSTLSGSISGLSLIY</sequence>
<dbReference type="VEuPathDB" id="FungiDB:I7I52_00800"/>
<evidence type="ECO:0000313" key="2">
    <source>
        <dbReference type="Proteomes" id="UP000670092"/>
    </source>
</evidence>
<gene>
    <name evidence="1" type="ORF">I7I52_00800</name>
</gene>
<dbReference type="OrthoDB" id="10339382at2759"/>